<keyword evidence="5 7" id="KW-0472">Membrane</keyword>
<comment type="caution">
    <text evidence="9">The sequence shown here is derived from an EMBL/GenBank/DDBJ whole genome shotgun (WGS) entry which is preliminary data.</text>
</comment>
<reference evidence="9 10" key="1">
    <citation type="submission" date="2021-08" db="EMBL/GenBank/DDBJ databases">
        <title>Streptomyces sp. PTM05 isolated from lichen.</title>
        <authorList>
            <person name="Somphong A."/>
            <person name="Phongsopitanun W."/>
            <person name="Tanasupawat S."/>
        </authorList>
    </citation>
    <scope>NUCLEOTIDE SEQUENCE [LARGE SCALE GENOMIC DNA]</scope>
    <source>
        <strain evidence="9 10">Ptm05</strain>
    </source>
</reference>
<evidence type="ECO:0000256" key="1">
    <source>
        <dbReference type="ARBA" id="ARBA00004651"/>
    </source>
</evidence>
<evidence type="ECO:0000313" key="9">
    <source>
        <dbReference type="EMBL" id="MBY8884396.1"/>
    </source>
</evidence>
<gene>
    <name evidence="9" type="ORF">K7472_06000</name>
</gene>
<dbReference type="RefSeq" id="WP_222974758.1">
    <property type="nucleotide sequence ID" value="NZ_JAINVZ010000003.1"/>
</dbReference>
<keyword evidence="4 7" id="KW-1133">Transmembrane helix</keyword>
<dbReference type="Pfam" id="PF13515">
    <property type="entry name" value="FUSC_2"/>
    <property type="match status" value="1"/>
</dbReference>
<evidence type="ECO:0000259" key="8">
    <source>
        <dbReference type="Pfam" id="PF13515"/>
    </source>
</evidence>
<dbReference type="Proteomes" id="UP001198565">
    <property type="component" value="Unassembled WGS sequence"/>
</dbReference>
<feature type="transmembrane region" description="Helical" evidence="7">
    <location>
        <begin position="48"/>
        <end position="66"/>
    </location>
</feature>
<evidence type="ECO:0000256" key="2">
    <source>
        <dbReference type="ARBA" id="ARBA00022475"/>
    </source>
</evidence>
<evidence type="ECO:0000256" key="4">
    <source>
        <dbReference type="ARBA" id="ARBA00022989"/>
    </source>
</evidence>
<sequence length="735" mass="76617">MRGLPHGVVARLRERDPGLVTVRHAVRTTTAAVGGFYACRYGLSDPVMAVYALFGAVAFGALSQLGGGPGRRAATLVCVLPVAYALIAAGTALAVRTWAAACGMLLVGFVVSYAGVGGPRVVGLSSGLQLFYILPCFPPYDPGSLSSRLAGVTIGVGLLAVGELLLWPDPPPSPYTDRLARAAGDLADAVDAVAAGSPAAGPGSGERALRRTREAMERLRFSTVPPMLRPASPGVRDRARSQAAAALRYAAVRCERLPGLVECANGADPRVTGLQDATARALRQAAHAFAGSGPAPPAEPLDEAIAAFTAERERAAARRTGLPDTTRLRINCVALDMAIVVRFVVLTTRVCRGAPVPPDDTPPAERPGPLWYADRGPVELWWHRARLHLTPRSVPFQSAVRTALALAAARVVAGTLDLSHGFWVMLATLTLMRGSASDTRTALRPALTGTLVGAAVAAALLLGFGHRPVFYVAALPVVMLIAFVLGPLLGVGWGQGLFTVVVAMAFGQLAPANWRLAEARAEDVLAGALVGAMAGLCAWPRGGSGELCRTAAGLLTATARVVEDTAALLTGRPLPRPGPGEGDRAALPGARHRMLLAEAAFAQYQSERRDPRMTRVDWQATLLAGQFLVRGTEALLRRCPPDALAASPRAADHLLRSAAATADAYREEAAHVRAARAERRSGPSAEALPVALHAAAADHADGPTMLHVGDAEVWLSAAIENLARISPGERPPASP</sequence>
<evidence type="ECO:0000256" key="7">
    <source>
        <dbReference type="SAM" id="Phobius"/>
    </source>
</evidence>
<feature type="domain" description="Integral membrane bound transporter" evidence="8">
    <location>
        <begin position="411"/>
        <end position="533"/>
    </location>
</feature>
<keyword evidence="3 7" id="KW-0812">Transmembrane</keyword>
<feature type="transmembrane region" description="Helical" evidence="7">
    <location>
        <begin position="443"/>
        <end position="462"/>
    </location>
</feature>
<evidence type="ECO:0000256" key="5">
    <source>
        <dbReference type="ARBA" id="ARBA00023136"/>
    </source>
</evidence>
<evidence type="ECO:0000313" key="10">
    <source>
        <dbReference type="Proteomes" id="UP001198565"/>
    </source>
</evidence>
<comment type="subcellular location">
    <subcellularLocation>
        <location evidence="1">Cell membrane</location>
        <topology evidence="1">Multi-pass membrane protein</topology>
    </subcellularLocation>
</comment>
<dbReference type="EMBL" id="JAINVZ010000003">
    <property type="protein sequence ID" value="MBY8884396.1"/>
    <property type="molecule type" value="Genomic_DNA"/>
</dbReference>
<evidence type="ECO:0000256" key="6">
    <source>
        <dbReference type="ARBA" id="ARBA00043993"/>
    </source>
</evidence>
<evidence type="ECO:0000256" key="3">
    <source>
        <dbReference type="ARBA" id="ARBA00022692"/>
    </source>
</evidence>
<feature type="transmembrane region" description="Helical" evidence="7">
    <location>
        <begin position="73"/>
        <end position="92"/>
    </location>
</feature>
<keyword evidence="2" id="KW-1003">Cell membrane</keyword>
<comment type="similarity">
    <text evidence="6">Belongs to the YccS/YhfK family.</text>
</comment>
<name>A0ABS7QMH8_9ACTN</name>
<accession>A0ABS7QMH8</accession>
<keyword evidence="10" id="KW-1185">Reference proteome</keyword>
<protein>
    <submittedName>
        <fullName evidence="9">FUSC family protein</fullName>
    </submittedName>
</protein>
<organism evidence="9 10">
    <name type="scientific">Streptantibioticus parmotrematis</name>
    <dbReference type="NCBI Taxonomy" id="2873249"/>
    <lineage>
        <taxon>Bacteria</taxon>
        <taxon>Bacillati</taxon>
        <taxon>Actinomycetota</taxon>
        <taxon>Actinomycetes</taxon>
        <taxon>Kitasatosporales</taxon>
        <taxon>Streptomycetaceae</taxon>
        <taxon>Streptantibioticus</taxon>
    </lineage>
</organism>
<proteinExistence type="inferred from homology"/>
<feature type="transmembrane region" description="Helical" evidence="7">
    <location>
        <begin position="469"/>
        <end position="489"/>
    </location>
</feature>
<dbReference type="PANTHER" id="PTHR30509">
    <property type="entry name" value="P-HYDROXYBENZOIC ACID EFFLUX PUMP SUBUNIT-RELATED"/>
    <property type="match status" value="1"/>
</dbReference>
<dbReference type="PANTHER" id="PTHR30509:SF9">
    <property type="entry name" value="MULTIDRUG RESISTANCE PROTEIN MDTO"/>
    <property type="match status" value="1"/>
</dbReference>
<feature type="transmembrane region" description="Helical" evidence="7">
    <location>
        <begin position="98"/>
        <end position="116"/>
    </location>
</feature>
<dbReference type="InterPro" id="IPR049453">
    <property type="entry name" value="Memb_transporter_dom"/>
</dbReference>